<evidence type="ECO:0000313" key="7">
    <source>
        <dbReference type="EMBL" id="PQO27235.1"/>
    </source>
</evidence>
<dbReference type="AlphaFoldDB" id="A0A2S8F4Z4"/>
<feature type="transmembrane region" description="Helical" evidence="6">
    <location>
        <begin position="238"/>
        <end position="256"/>
    </location>
</feature>
<dbReference type="Pfam" id="PF01943">
    <property type="entry name" value="Polysacc_synt"/>
    <property type="match status" value="1"/>
</dbReference>
<keyword evidence="2" id="KW-1003">Cell membrane</keyword>
<name>A0A2S8F4Z4_9BACT</name>
<feature type="transmembrane region" description="Helical" evidence="6">
    <location>
        <begin position="392"/>
        <end position="411"/>
    </location>
</feature>
<feature type="transmembrane region" description="Helical" evidence="6">
    <location>
        <begin position="450"/>
        <end position="476"/>
    </location>
</feature>
<proteinExistence type="predicted"/>
<organism evidence="7 8">
    <name type="scientific">Blastopirellula marina</name>
    <dbReference type="NCBI Taxonomy" id="124"/>
    <lineage>
        <taxon>Bacteria</taxon>
        <taxon>Pseudomonadati</taxon>
        <taxon>Planctomycetota</taxon>
        <taxon>Planctomycetia</taxon>
        <taxon>Pirellulales</taxon>
        <taxon>Pirellulaceae</taxon>
        <taxon>Blastopirellula</taxon>
    </lineage>
</organism>
<accession>A0A2S8F4Z4</accession>
<feature type="transmembrane region" description="Helical" evidence="6">
    <location>
        <begin position="133"/>
        <end position="156"/>
    </location>
</feature>
<feature type="transmembrane region" description="Helical" evidence="6">
    <location>
        <begin position="168"/>
        <end position="190"/>
    </location>
</feature>
<feature type="transmembrane region" description="Helical" evidence="6">
    <location>
        <begin position="196"/>
        <end position="217"/>
    </location>
</feature>
<dbReference type="OrthoDB" id="256720at2"/>
<keyword evidence="4 6" id="KW-1133">Transmembrane helix</keyword>
<evidence type="ECO:0000313" key="8">
    <source>
        <dbReference type="Proteomes" id="UP000239388"/>
    </source>
</evidence>
<feature type="transmembrane region" description="Helical" evidence="6">
    <location>
        <begin position="364"/>
        <end position="385"/>
    </location>
</feature>
<protein>
    <submittedName>
        <fullName evidence="7">Uncharacterized protein</fullName>
    </submittedName>
</protein>
<evidence type="ECO:0000256" key="5">
    <source>
        <dbReference type="ARBA" id="ARBA00023136"/>
    </source>
</evidence>
<feature type="transmembrane region" description="Helical" evidence="6">
    <location>
        <begin position="417"/>
        <end position="438"/>
    </location>
</feature>
<keyword evidence="5 6" id="KW-0472">Membrane</keyword>
<gene>
    <name evidence="7" type="ORF">C5Y98_28775</name>
</gene>
<feature type="transmembrane region" description="Helical" evidence="6">
    <location>
        <begin position="99"/>
        <end position="121"/>
    </location>
</feature>
<feature type="transmembrane region" description="Helical" evidence="6">
    <location>
        <begin position="325"/>
        <end position="349"/>
    </location>
</feature>
<comment type="caution">
    <text evidence="7">The sequence shown here is derived from an EMBL/GenBank/DDBJ whole genome shotgun (WGS) entry which is preliminary data.</text>
</comment>
<dbReference type="PANTHER" id="PTHR30250">
    <property type="entry name" value="PST FAMILY PREDICTED COLANIC ACID TRANSPORTER"/>
    <property type="match status" value="1"/>
</dbReference>
<evidence type="ECO:0000256" key="3">
    <source>
        <dbReference type="ARBA" id="ARBA00022692"/>
    </source>
</evidence>
<feature type="transmembrane region" description="Helical" evidence="6">
    <location>
        <begin position="287"/>
        <end position="304"/>
    </location>
</feature>
<dbReference type="EMBL" id="PUIB01000028">
    <property type="protein sequence ID" value="PQO27235.1"/>
    <property type="molecule type" value="Genomic_DNA"/>
</dbReference>
<dbReference type="PANTHER" id="PTHR30250:SF11">
    <property type="entry name" value="O-ANTIGEN TRANSPORTER-RELATED"/>
    <property type="match status" value="1"/>
</dbReference>
<comment type="subcellular location">
    <subcellularLocation>
        <location evidence="1">Cell membrane</location>
        <topology evidence="1">Multi-pass membrane protein</topology>
    </subcellularLocation>
</comment>
<feature type="transmembrane region" description="Helical" evidence="6">
    <location>
        <begin position="29"/>
        <end position="54"/>
    </location>
</feature>
<reference evidence="7 8" key="1">
    <citation type="submission" date="2018-02" db="EMBL/GenBank/DDBJ databases">
        <title>Comparative genomes isolates from brazilian mangrove.</title>
        <authorList>
            <person name="Araujo J.E."/>
            <person name="Taketani R.G."/>
            <person name="Silva M.C.P."/>
            <person name="Loureco M.V."/>
            <person name="Andreote F.D."/>
        </authorList>
    </citation>
    <scope>NUCLEOTIDE SEQUENCE [LARGE SCALE GENOMIC DNA]</scope>
    <source>
        <strain evidence="7 8">NAP PRIS-MGV</strain>
    </source>
</reference>
<dbReference type="Proteomes" id="UP000239388">
    <property type="component" value="Unassembled WGS sequence"/>
</dbReference>
<feature type="transmembrane region" description="Helical" evidence="6">
    <location>
        <begin position="60"/>
        <end position="79"/>
    </location>
</feature>
<dbReference type="InterPro" id="IPR002797">
    <property type="entry name" value="Polysacc_synth"/>
</dbReference>
<evidence type="ECO:0000256" key="2">
    <source>
        <dbReference type="ARBA" id="ARBA00022475"/>
    </source>
</evidence>
<evidence type="ECO:0000256" key="1">
    <source>
        <dbReference type="ARBA" id="ARBA00004651"/>
    </source>
</evidence>
<dbReference type="GO" id="GO:0005886">
    <property type="term" value="C:plasma membrane"/>
    <property type="evidence" value="ECO:0007669"/>
    <property type="project" value="UniProtKB-SubCell"/>
</dbReference>
<evidence type="ECO:0000256" key="4">
    <source>
        <dbReference type="ARBA" id="ARBA00022989"/>
    </source>
</evidence>
<sequence>MSAATGVDASGETIDAPTYRTTSLAESMLLLAVLTVVQRGVGFVRGVLFCRWLSAEQLGLWDLVFGFLMLAGPLVVLGIPGSFGRYVEHFRQKGQLRTFLFRTTIATIVLSALGCLTLWFFHEQAAVILFRDASLASIIPLVALTLTAVVGFNYFVELFIAMRQMRTVSALQFINSVLFAVVGLGLLLAYETSARSVILAYGISCAVAMVLGAFVLAKDWRNLPLCSNVPLQSEFWRKLMPFAAWLWAINLLSNLFEVVDRYMIVHFSGLTSEQSITLVGDYHSSRVVPWLMVAVAHLFGGILLPHLSADWERGEKKKVSQQINLLMKVAVLVMMAGAIAIGVCAPFLFEYVFSGKYNGGLNVLPWTLTYCVWYSLTGCAMLYFCCAEKTHVGAIVYGAGLFANVLLNALLLPQFGLTGAVIATALANAIAVSLAMLLSARHGMEIQRSTLLLVAVPLLLGFGWPVALVALVVLLWQAFASERLFNADEKETLKAGLGELTKRFRPAST</sequence>
<evidence type="ECO:0000256" key="6">
    <source>
        <dbReference type="SAM" id="Phobius"/>
    </source>
</evidence>
<dbReference type="InterPro" id="IPR050833">
    <property type="entry name" value="Poly_Biosynth_Transport"/>
</dbReference>
<keyword evidence="3 6" id="KW-0812">Transmembrane</keyword>
<dbReference type="RefSeq" id="WP_105359900.1">
    <property type="nucleotide sequence ID" value="NZ_PUIB01000028.1"/>
</dbReference>